<gene>
    <name evidence="1" type="ORF">J2X78_001981</name>
</gene>
<keyword evidence="2" id="KW-1185">Reference proteome</keyword>
<protein>
    <submittedName>
        <fullName evidence="1">Membrane fusion protein (Multidrug efflux system)</fullName>
    </submittedName>
</protein>
<reference evidence="1" key="1">
    <citation type="submission" date="2023-07" db="EMBL/GenBank/DDBJ databases">
        <title>Sorghum-associated microbial communities from plants grown in Nebraska, USA.</title>
        <authorList>
            <person name="Schachtman D."/>
        </authorList>
    </citation>
    <scope>NUCLEOTIDE SEQUENCE</scope>
    <source>
        <strain evidence="1">2697</strain>
    </source>
</reference>
<dbReference type="Proteomes" id="UP001246858">
    <property type="component" value="Unassembled WGS sequence"/>
</dbReference>
<comment type="caution">
    <text evidence="1">The sequence shown here is derived from an EMBL/GenBank/DDBJ whole genome shotgun (WGS) entry which is preliminary data.</text>
</comment>
<organism evidence="1 2">
    <name type="scientific">Pedobacter africanus</name>
    <dbReference type="NCBI Taxonomy" id="151894"/>
    <lineage>
        <taxon>Bacteria</taxon>
        <taxon>Pseudomonadati</taxon>
        <taxon>Bacteroidota</taxon>
        <taxon>Sphingobacteriia</taxon>
        <taxon>Sphingobacteriales</taxon>
        <taxon>Sphingobacteriaceae</taxon>
        <taxon>Pedobacter</taxon>
    </lineage>
</organism>
<dbReference type="EMBL" id="JAVDTF010000001">
    <property type="protein sequence ID" value="MDR6783429.1"/>
    <property type="molecule type" value="Genomic_DNA"/>
</dbReference>
<proteinExistence type="predicted"/>
<evidence type="ECO:0000313" key="2">
    <source>
        <dbReference type="Proteomes" id="UP001246858"/>
    </source>
</evidence>
<evidence type="ECO:0000313" key="1">
    <source>
        <dbReference type="EMBL" id="MDR6783429.1"/>
    </source>
</evidence>
<name>A0ACC6KVR0_9SPHI</name>
<sequence length="380" mass="40470">MKPIKLPLLASLLFLLQACGPEQPAAQQEAIQEYPVTTIESQEATINTEYPATIQGQQNIEIRPKVDGFVAQIFVDEGAAVKKGQLLFKINAPQYEQEVRTAAAAIKNAEAEVNTAKMQVEKTLPLVKEGIVSDYELKSANFNLHAKEAALAQAKASLANARTNLGYTSISSPADGVVGSIPYKTGSLVSSSSAMPLTTVSNISHVFAYFSFNEKQFLDFTESFAGKSMNDKLKHFPPVTLLLANGAEYDLKGRMESVGGLINSETGAVNLRAGFPNPEGQIRSGASATIRIPVKVKDAVLIPASATYEMQEKLMAVVVGKDGVVKVTEIEVLDLPSGQSYVVKKGLKAGDQVVTEGMGGLTDGTKIKPVNPVNATAAKK</sequence>
<accession>A0ACC6KVR0</accession>